<feature type="non-terminal residue" evidence="1">
    <location>
        <position position="241"/>
    </location>
</feature>
<keyword evidence="2" id="KW-1185">Reference proteome</keyword>
<protein>
    <submittedName>
        <fullName evidence="1">Uncharacterized protein</fullName>
    </submittedName>
</protein>
<dbReference type="AlphaFoldDB" id="A0A0J7YM20"/>
<sequence length="241" mass="27115">MKQISTFKLIPSEIGGTGFRASDRVRESVEAHLAMLRQDPEFEPFVNEPFADRRDDAAIAELEWYGRQLIRHRIGAIRQAHPSAGFDEICNQRVVSASPAGLIRARYRDLHRCQQLETESGSSFVKRFEKAVMLYQEYAITDPDQLYETFIAALNKKYLAELRSDISLQGCLTVIHDASARLLEAYATISQIHVEKGQAERSYEAITKARTSPVNAVSTAASTTNTADSWKCKTCKTNDHD</sequence>
<gene>
    <name evidence="1" type="ORF">BVRB_017540</name>
</gene>
<reference evidence="1 2" key="1">
    <citation type="journal article" date="2014" name="Nature">
        <title>The genome of the recently domesticated crop plant sugar beet (Beta vulgaris).</title>
        <authorList>
            <person name="Dohm J.C."/>
            <person name="Minoche A.E."/>
            <person name="Holtgrawe D."/>
            <person name="Capella-Gutierrez S."/>
            <person name="Zakrzewski F."/>
            <person name="Tafer H."/>
            <person name="Rupp O."/>
            <person name="Sorensen T.R."/>
            <person name="Stracke R."/>
            <person name="Reinhardt R."/>
            <person name="Goesmann A."/>
            <person name="Kraft T."/>
            <person name="Schulz B."/>
            <person name="Stadler P.F."/>
            <person name="Schmidt T."/>
            <person name="Gabaldon T."/>
            <person name="Lehrach H."/>
            <person name="Weisshaar B."/>
            <person name="Himmelbauer H."/>
        </authorList>
    </citation>
    <scope>NUCLEOTIDE SEQUENCE [LARGE SCALE GENOMIC DNA]</scope>
    <source>
        <tissue evidence="1">Taproot</tissue>
    </source>
</reference>
<evidence type="ECO:0000313" key="2">
    <source>
        <dbReference type="Proteomes" id="UP000035740"/>
    </source>
</evidence>
<dbReference type="Gramene" id="KMS64704">
    <property type="protein sequence ID" value="KMS64704"/>
    <property type="gene ID" value="BVRB_017540"/>
</dbReference>
<accession>A0A0J7YM20</accession>
<evidence type="ECO:0000313" key="1">
    <source>
        <dbReference type="EMBL" id="KMS64704.1"/>
    </source>
</evidence>
<proteinExistence type="predicted"/>
<dbReference type="EMBL" id="KQ124972">
    <property type="protein sequence ID" value="KMS64704.1"/>
    <property type="molecule type" value="Genomic_DNA"/>
</dbReference>
<name>A0A0J7YM20_BETVV</name>
<organism evidence="1 2">
    <name type="scientific">Beta vulgaris subsp. vulgaris</name>
    <name type="common">Beet</name>
    <dbReference type="NCBI Taxonomy" id="3555"/>
    <lineage>
        <taxon>Eukaryota</taxon>
        <taxon>Viridiplantae</taxon>
        <taxon>Streptophyta</taxon>
        <taxon>Embryophyta</taxon>
        <taxon>Tracheophyta</taxon>
        <taxon>Spermatophyta</taxon>
        <taxon>Magnoliopsida</taxon>
        <taxon>eudicotyledons</taxon>
        <taxon>Gunneridae</taxon>
        <taxon>Pentapetalae</taxon>
        <taxon>Caryophyllales</taxon>
        <taxon>Chenopodiaceae</taxon>
        <taxon>Betoideae</taxon>
        <taxon>Beta</taxon>
    </lineage>
</organism>
<dbReference type="Proteomes" id="UP000035740">
    <property type="component" value="Unassembled WGS sequence"/>
</dbReference>